<keyword evidence="4" id="KW-1185">Reference proteome</keyword>
<protein>
    <submittedName>
        <fullName evidence="5">Fatty acid-binding protein 5-like</fullName>
    </submittedName>
</protein>
<evidence type="ECO:0000256" key="2">
    <source>
        <dbReference type="RuleBase" id="RU003696"/>
    </source>
</evidence>
<evidence type="ECO:0000313" key="5">
    <source>
        <dbReference type="RefSeq" id="XP_020643225.1"/>
    </source>
</evidence>
<dbReference type="PRINTS" id="PR00178">
    <property type="entry name" value="FATTYACIDBP"/>
</dbReference>
<dbReference type="InterPro" id="IPR031259">
    <property type="entry name" value="ILBP"/>
</dbReference>
<dbReference type="Proteomes" id="UP001652642">
    <property type="component" value="Chromosome 4"/>
</dbReference>
<evidence type="ECO:0000259" key="3">
    <source>
        <dbReference type="PROSITE" id="PS00214"/>
    </source>
</evidence>
<gene>
    <name evidence="5" type="primary">LOC110075898</name>
</gene>
<evidence type="ECO:0000313" key="4">
    <source>
        <dbReference type="Proteomes" id="UP001652642"/>
    </source>
</evidence>
<dbReference type="FunFam" id="2.40.128.20:FF:000001">
    <property type="entry name" value="Fatty acid-binding protein, adipocyte"/>
    <property type="match status" value="1"/>
</dbReference>
<comment type="similarity">
    <text evidence="1 2">Belongs to the calycin superfamily. Fatty-acid binding protein (FABP) family.</text>
</comment>
<dbReference type="GeneID" id="110075898"/>
<proteinExistence type="inferred from homology"/>
<dbReference type="AlphaFoldDB" id="A0A6J0T835"/>
<dbReference type="InterPro" id="IPR000463">
    <property type="entry name" value="Fatty_acid-bd"/>
</dbReference>
<dbReference type="InterPro" id="IPR000566">
    <property type="entry name" value="Lipocln_cytosolic_FA-bd_dom"/>
</dbReference>
<dbReference type="SUPFAM" id="SSF50814">
    <property type="entry name" value="Lipocalins"/>
    <property type="match status" value="1"/>
</dbReference>
<keyword evidence="2" id="KW-0813">Transport</keyword>
<dbReference type="Pfam" id="PF00061">
    <property type="entry name" value="Lipocalin"/>
    <property type="match status" value="1"/>
</dbReference>
<evidence type="ECO:0000256" key="1">
    <source>
        <dbReference type="ARBA" id="ARBA00008390"/>
    </source>
</evidence>
<dbReference type="PROSITE" id="PS00214">
    <property type="entry name" value="FABP"/>
    <property type="match status" value="1"/>
</dbReference>
<dbReference type="RefSeq" id="XP_020643225.1">
    <property type="nucleotide sequence ID" value="XM_020787566.2"/>
</dbReference>
<dbReference type="PANTHER" id="PTHR11955">
    <property type="entry name" value="FATTY ACID BINDING PROTEIN"/>
    <property type="match status" value="1"/>
</dbReference>
<dbReference type="OrthoDB" id="412780at2759"/>
<dbReference type="CDD" id="cd19443">
    <property type="entry name" value="FABP3-like"/>
    <property type="match status" value="1"/>
</dbReference>
<accession>A0A6J0T835</accession>
<dbReference type="GO" id="GO:0008289">
    <property type="term" value="F:lipid binding"/>
    <property type="evidence" value="ECO:0007669"/>
    <property type="project" value="InterPro"/>
</dbReference>
<organism evidence="4 5">
    <name type="scientific">Pogona vitticeps</name>
    <name type="common">central bearded dragon</name>
    <dbReference type="NCBI Taxonomy" id="103695"/>
    <lineage>
        <taxon>Eukaryota</taxon>
        <taxon>Metazoa</taxon>
        <taxon>Chordata</taxon>
        <taxon>Craniata</taxon>
        <taxon>Vertebrata</taxon>
        <taxon>Euteleostomi</taxon>
        <taxon>Lepidosauria</taxon>
        <taxon>Squamata</taxon>
        <taxon>Bifurcata</taxon>
        <taxon>Unidentata</taxon>
        <taxon>Episquamata</taxon>
        <taxon>Toxicofera</taxon>
        <taxon>Iguania</taxon>
        <taxon>Acrodonta</taxon>
        <taxon>Agamidae</taxon>
        <taxon>Amphibolurinae</taxon>
        <taxon>Pogona</taxon>
    </lineage>
</organism>
<name>A0A6J0T835_9SAUR</name>
<dbReference type="KEGG" id="pvt:110075898"/>
<feature type="domain" description="Cytosolic fatty-acid binding proteins" evidence="3">
    <location>
        <begin position="9"/>
        <end position="26"/>
    </location>
</feature>
<sequence>MANPDVFVGRWHLISSEGFEEFMKELGVGMAMRKMGSMAKPDVIITRDGDKMNIKTESTFKTSECCFKIGEPFDEDTIDGRKTKTLITLDENNVLTQSQKWDGKEATITRKIVDGKLVVECVMNSAKCTRVYQKV</sequence>
<dbReference type="InParanoid" id="A0A6J0T835"/>
<reference evidence="5" key="1">
    <citation type="submission" date="2025-08" db="UniProtKB">
        <authorList>
            <consortium name="RefSeq"/>
        </authorList>
    </citation>
    <scope>IDENTIFICATION</scope>
</reference>
<dbReference type="InterPro" id="IPR012674">
    <property type="entry name" value="Calycin"/>
</dbReference>
<dbReference type="Gene3D" id="2.40.128.20">
    <property type="match status" value="1"/>
</dbReference>